<dbReference type="Gene3D" id="3.90.230.10">
    <property type="entry name" value="Creatinase/methionine aminopeptidase superfamily"/>
    <property type="match status" value="1"/>
</dbReference>
<keyword evidence="4" id="KW-1185">Reference proteome</keyword>
<gene>
    <name evidence="3" type="ORF">WH95_15405</name>
</gene>
<dbReference type="InterPro" id="IPR050659">
    <property type="entry name" value="Peptidase_M24B"/>
</dbReference>
<dbReference type="GO" id="GO:0004177">
    <property type="term" value="F:aminopeptidase activity"/>
    <property type="evidence" value="ECO:0007669"/>
    <property type="project" value="UniProtKB-ARBA"/>
</dbReference>
<dbReference type="Proteomes" id="UP000034491">
    <property type="component" value="Unassembled WGS sequence"/>
</dbReference>
<dbReference type="InterPro" id="IPR036005">
    <property type="entry name" value="Creatinase/aminopeptidase-like"/>
</dbReference>
<accession>A0A0M2R2Q9</accession>
<dbReference type="RefSeq" id="WP_046508912.1">
    <property type="nucleotide sequence ID" value="NZ_LANI01000023.1"/>
</dbReference>
<dbReference type="InterPro" id="IPR000994">
    <property type="entry name" value="Pept_M24"/>
</dbReference>
<dbReference type="PANTHER" id="PTHR46112:SF2">
    <property type="entry name" value="XAA-PRO AMINOPEPTIDASE P-RELATED"/>
    <property type="match status" value="1"/>
</dbReference>
<dbReference type="SUPFAM" id="SSF53092">
    <property type="entry name" value="Creatinase/prolidase N-terminal domain"/>
    <property type="match status" value="1"/>
</dbReference>
<feature type="domain" description="Creatinase N-terminal" evidence="2">
    <location>
        <begin position="12"/>
        <end position="151"/>
    </location>
</feature>
<feature type="domain" description="Peptidase M24" evidence="1">
    <location>
        <begin position="159"/>
        <end position="358"/>
    </location>
</feature>
<dbReference type="Pfam" id="PF01321">
    <property type="entry name" value="Creatinase_N"/>
    <property type="match status" value="1"/>
</dbReference>
<dbReference type="SUPFAM" id="SSF55920">
    <property type="entry name" value="Creatinase/aminopeptidase"/>
    <property type="match status" value="1"/>
</dbReference>
<dbReference type="GO" id="GO:0008235">
    <property type="term" value="F:metalloexopeptidase activity"/>
    <property type="evidence" value="ECO:0007669"/>
    <property type="project" value="UniProtKB-ARBA"/>
</dbReference>
<dbReference type="InterPro" id="IPR000587">
    <property type="entry name" value="Creatinase_N"/>
</dbReference>
<evidence type="ECO:0000259" key="1">
    <source>
        <dbReference type="Pfam" id="PF00557"/>
    </source>
</evidence>
<organism evidence="3 4">
    <name type="scientific">Kiloniella litopenaei</name>
    <dbReference type="NCBI Taxonomy" id="1549748"/>
    <lineage>
        <taxon>Bacteria</taxon>
        <taxon>Pseudomonadati</taxon>
        <taxon>Pseudomonadota</taxon>
        <taxon>Alphaproteobacteria</taxon>
        <taxon>Rhodospirillales</taxon>
        <taxon>Kiloniellaceae</taxon>
        <taxon>Kiloniella</taxon>
    </lineage>
</organism>
<dbReference type="PATRIC" id="fig|1549748.8.peg.1839"/>
<dbReference type="InterPro" id="IPR029149">
    <property type="entry name" value="Creatin/AminoP/Spt16_N"/>
</dbReference>
<dbReference type="AlphaFoldDB" id="A0A0M2R2Q9"/>
<name>A0A0M2R2Q9_9PROT</name>
<dbReference type="OrthoDB" id="9806388at2"/>
<evidence type="ECO:0000259" key="2">
    <source>
        <dbReference type="Pfam" id="PF01321"/>
    </source>
</evidence>
<comment type="caution">
    <text evidence="3">The sequence shown here is derived from an EMBL/GenBank/DDBJ whole genome shotgun (WGS) entry which is preliminary data.</text>
</comment>
<protein>
    <submittedName>
        <fullName evidence="3">Peptidase M24</fullName>
    </submittedName>
</protein>
<dbReference type="PANTHER" id="PTHR46112">
    <property type="entry name" value="AMINOPEPTIDASE"/>
    <property type="match status" value="1"/>
</dbReference>
<sequence>MSDFDLVEYQTRLSLAQKAMCENNLDALVFSTEAEVRYFSGFRTLFWQSPTRPWFLILPQKGEPIAVIPAIGADLMQKTWVKDIRTWPSPHPTDDGIGLLTKALKNYSRIGWPMGPETSLRMPVRDFDELRLSCGADFVDCTDLLKALRMVKSEAKLKIIKNICNIGSSAFVRAGELFSPGQALDDVFRQFKIALLQEGAEDVPYLVGAAGQGGYGDVISPPTETPLREGDVLMLDTGATLKGYFCDFDRNFAISHADDAAKRGYEKLWQATEVGMNHARSGTRCSDLFNAMHEAIGGGSSDVGRYGHGLGMQLTEWPSIYAHDHTVLKSGMVMTLEPSLEISAGKIMVHEENILITEDAPVLLTKRAAPELPIIQ</sequence>
<dbReference type="EMBL" id="LANI01000023">
    <property type="protein sequence ID" value="KKJ75951.1"/>
    <property type="molecule type" value="Genomic_DNA"/>
</dbReference>
<dbReference type="STRING" id="1549748.WH95_15405"/>
<dbReference type="InterPro" id="IPR001714">
    <property type="entry name" value="Pept_M24_MAP"/>
</dbReference>
<reference evidence="3 4" key="1">
    <citation type="submission" date="2015-03" db="EMBL/GenBank/DDBJ databases">
        <title>Genome sequence of Kiloniella sp. P1-1, isolated from the gut microflora of Pacific white shrimp, Penaeus vannamei.</title>
        <authorList>
            <person name="Shao Z."/>
            <person name="Wang L."/>
            <person name="Li X."/>
        </authorList>
    </citation>
    <scope>NUCLEOTIDE SEQUENCE [LARGE SCALE GENOMIC DNA]</scope>
    <source>
        <strain evidence="3 4">P1-1</strain>
    </source>
</reference>
<evidence type="ECO:0000313" key="3">
    <source>
        <dbReference type="EMBL" id="KKJ75951.1"/>
    </source>
</evidence>
<proteinExistence type="predicted"/>
<dbReference type="CDD" id="cd01066">
    <property type="entry name" value="APP_MetAP"/>
    <property type="match status" value="1"/>
</dbReference>
<dbReference type="PRINTS" id="PR00599">
    <property type="entry name" value="MAPEPTIDASE"/>
</dbReference>
<dbReference type="Gene3D" id="3.40.350.10">
    <property type="entry name" value="Creatinase/prolidase N-terminal domain"/>
    <property type="match status" value="1"/>
</dbReference>
<dbReference type="Pfam" id="PF00557">
    <property type="entry name" value="Peptidase_M24"/>
    <property type="match status" value="1"/>
</dbReference>
<evidence type="ECO:0000313" key="4">
    <source>
        <dbReference type="Proteomes" id="UP000034491"/>
    </source>
</evidence>